<dbReference type="Gene3D" id="2.30.30.40">
    <property type="entry name" value="SH3 Domains"/>
    <property type="match status" value="1"/>
</dbReference>
<evidence type="ECO:0000259" key="2">
    <source>
        <dbReference type="Pfam" id="PF14604"/>
    </source>
</evidence>
<feature type="domain" description="SH3" evidence="2">
    <location>
        <begin position="46"/>
        <end position="87"/>
    </location>
</feature>
<dbReference type="AlphaFoldDB" id="A0A1Y1YY38"/>
<sequence length="101" mass="11734">MLMYRRNQLKRKAIMQLSRSHGIGLELNMLEETKLPLPHIQKTYTVVSTYTPTLGDELEIYPGDKVTVIVEYDDGWIQGINETRGRVKGMEARRNPLKIKF</sequence>
<dbReference type="SUPFAM" id="SSF50044">
    <property type="entry name" value="SH3-domain"/>
    <property type="match status" value="1"/>
</dbReference>
<dbReference type="EMBL" id="MCFE01000055">
    <property type="protein sequence ID" value="ORY02627.1"/>
    <property type="molecule type" value="Genomic_DNA"/>
</dbReference>
<dbReference type="Proteomes" id="UP000193498">
    <property type="component" value="Unassembled WGS sequence"/>
</dbReference>
<protein>
    <recommendedName>
        <fullName evidence="2">SH3 domain-containing protein</fullName>
    </recommendedName>
</protein>
<dbReference type="Pfam" id="PF14604">
    <property type="entry name" value="SH3_9"/>
    <property type="match status" value="1"/>
</dbReference>
<organism evidence="3 4">
    <name type="scientific">Basidiobolus meristosporus CBS 931.73</name>
    <dbReference type="NCBI Taxonomy" id="1314790"/>
    <lineage>
        <taxon>Eukaryota</taxon>
        <taxon>Fungi</taxon>
        <taxon>Fungi incertae sedis</taxon>
        <taxon>Zoopagomycota</taxon>
        <taxon>Entomophthoromycotina</taxon>
        <taxon>Basidiobolomycetes</taxon>
        <taxon>Basidiobolales</taxon>
        <taxon>Basidiobolaceae</taxon>
        <taxon>Basidiobolus</taxon>
    </lineage>
</organism>
<gene>
    <name evidence="3" type="ORF">K493DRAFT_346613</name>
</gene>
<keyword evidence="4" id="KW-1185">Reference proteome</keyword>
<dbReference type="InterPro" id="IPR036028">
    <property type="entry name" value="SH3-like_dom_sf"/>
</dbReference>
<dbReference type="STRING" id="1314790.A0A1Y1YY38"/>
<accession>A0A1Y1YY38</accession>
<name>A0A1Y1YY38_9FUNG</name>
<proteinExistence type="predicted"/>
<comment type="caution">
    <text evidence="3">The sequence shown here is derived from an EMBL/GenBank/DDBJ whole genome shotgun (WGS) entry which is preliminary data.</text>
</comment>
<dbReference type="InterPro" id="IPR001452">
    <property type="entry name" value="SH3_domain"/>
</dbReference>
<evidence type="ECO:0000313" key="4">
    <source>
        <dbReference type="Proteomes" id="UP000193498"/>
    </source>
</evidence>
<dbReference type="OrthoDB" id="5340910at2759"/>
<keyword evidence="1" id="KW-0728">SH3 domain</keyword>
<dbReference type="InParanoid" id="A0A1Y1YY38"/>
<evidence type="ECO:0000256" key="1">
    <source>
        <dbReference type="ARBA" id="ARBA00022443"/>
    </source>
</evidence>
<reference evidence="3 4" key="1">
    <citation type="submission" date="2016-07" db="EMBL/GenBank/DDBJ databases">
        <title>Pervasive Adenine N6-methylation of Active Genes in Fungi.</title>
        <authorList>
            <consortium name="DOE Joint Genome Institute"/>
            <person name="Mondo S.J."/>
            <person name="Dannebaum R.O."/>
            <person name="Kuo R.C."/>
            <person name="Labutti K."/>
            <person name="Haridas S."/>
            <person name="Kuo A."/>
            <person name="Salamov A."/>
            <person name="Ahrendt S.R."/>
            <person name="Lipzen A."/>
            <person name="Sullivan W."/>
            <person name="Andreopoulos W.B."/>
            <person name="Clum A."/>
            <person name="Lindquist E."/>
            <person name="Daum C."/>
            <person name="Ramamoorthy G.K."/>
            <person name="Gryganskyi A."/>
            <person name="Culley D."/>
            <person name="Magnuson J.K."/>
            <person name="James T.Y."/>
            <person name="O'Malley M.A."/>
            <person name="Stajich J.E."/>
            <person name="Spatafora J.W."/>
            <person name="Visel A."/>
            <person name="Grigoriev I.V."/>
        </authorList>
    </citation>
    <scope>NUCLEOTIDE SEQUENCE [LARGE SCALE GENOMIC DNA]</scope>
    <source>
        <strain evidence="3 4">CBS 931.73</strain>
    </source>
</reference>
<evidence type="ECO:0000313" key="3">
    <source>
        <dbReference type="EMBL" id="ORY02627.1"/>
    </source>
</evidence>